<keyword evidence="1" id="KW-0732">Signal</keyword>
<evidence type="ECO:0000256" key="1">
    <source>
        <dbReference type="SAM" id="SignalP"/>
    </source>
</evidence>
<dbReference type="Proteomes" id="UP000224854">
    <property type="component" value="Unassembled WGS sequence"/>
</dbReference>
<comment type="caution">
    <text evidence="2">The sequence shown here is derived from an EMBL/GenBank/DDBJ whole genome shotgun (WGS) entry which is preliminary data.</text>
</comment>
<sequence length="378" mass="43371">MLRLLAFTFSMTLWNGINSQVVNKRSVLERNDDITTLFIMEHEVRVDSINRPAPLWGDLLFDDQPFYHNLDENCPVRYRWPPGLPVYMKRKLKPRTQYVCMKLIPPDELGAVQFGCETYTFDGDGPCDVAKVAEAITDTFPTELKQTLKEEYDLTVEMLNWLLASSMLNRPEERRIQVSWFGKPFEDGRLVCWPKYPGFGPADYEDIWGFLGALFVNPETKLDAAPERFMDYPPGYINRTRFHNIEWQSYQAPRLDAVIGTSLLNLGRDKSAYALRWAVDRWAGHIGRVLFSAMYQDGAYKCPDDITCVKDTVTSCDAPIAPAGARGLLNVFRSALHQRLPFVVSWDEACERRPYGIWVAVTHNAAVHCPNAWELGYH</sequence>
<proteinExistence type="predicted"/>
<feature type="signal peptide" evidence="1">
    <location>
        <begin position="1"/>
        <end position="19"/>
    </location>
</feature>
<dbReference type="OrthoDB" id="4912317at2759"/>
<evidence type="ECO:0000313" key="3">
    <source>
        <dbReference type="Proteomes" id="UP000224854"/>
    </source>
</evidence>
<feature type="chain" id="PRO_5012744914" evidence="1">
    <location>
        <begin position="20"/>
        <end position="378"/>
    </location>
</feature>
<gene>
    <name evidence="2" type="ORF">CDD82_2833</name>
</gene>
<dbReference type="EMBL" id="NJEU01000209">
    <property type="protein sequence ID" value="PHH78806.1"/>
    <property type="molecule type" value="Genomic_DNA"/>
</dbReference>
<name>A0A2C5ZFM0_9HYPO</name>
<accession>A0A2C5ZFM0</accession>
<protein>
    <submittedName>
        <fullName evidence="2">Uncharacterized protein</fullName>
    </submittedName>
</protein>
<keyword evidence="3" id="KW-1185">Reference proteome</keyword>
<dbReference type="AlphaFoldDB" id="A0A2C5ZFM0"/>
<evidence type="ECO:0000313" key="2">
    <source>
        <dbReference type="EMBL" id="PHH78806.1"/>
    </source>
</evidence>
<reference evidence="2 3" key="1">
    <citation type="submission" date="2017-06" db="EMBL/GenBank/DDBJ databases">
        <title>Ant-infecting Ophiocordyceps genomes reveal a high diversity of potential behavioral manipulation genes and a possible major role for enterotoxins.</title>
        <authorList>
            <person name="De Bekker C."/>
            <person name="Evans H.C."/>
            <person name="Brachmann A."/>
            <person name="Hughes D.P."/>
        </authorList>
    </citation>
    <scope>NUCLEOTIDE SEQUENCE [LARGE SCALE GENOMIC DNA]</scope>
    <source>
        <strain evidence="2 3">1348a</strain>
    </source>
</reference>
<organism evidence="2 3">
    <name type="scientific">Ophiocordyceps australis</name>
    <dbReference type="NCBI Taxonomy" id="1399860"/>
    <lineage>
        <taxon>Eukaryota</taxon>
        <taxon>Fungi</taxon>
        <taxon>Dikarya</taxon>
        <taxon>Ascomycota</taxon>
        <taxon>Pezizomycotina</taxon>
        <taxon>Sordariomycetes</taxon>
        <taxon>Hypocreomycetidae</taxon>
        <taxon>Hypocreales</taxon>
        <taxon>Ophiocordycipitaceae</taxon>
        <taxon>Ophiocordyceps</taxon>
    </lineage>
</organism>